<protein>
    <submittedName>
        <fullName evidence="9">Cation:proton antiporter</fullName>
    </submittedName>
</protein>
<evidence type="ECO:0000256" key="7">
    <source>
        <dbReference type="ARBA" id="ARBA00023136"/>
    </source>
</evidence>
<organism evidence="9 10">
    <name type="scientific">Nocardioides glacieisoli</name>
    <dbReference type="NCBI Taxonomy" id="1168730"/>
    <lineage>
        <taxon>Bacteria</taxon>
        <taxon>Bacillati</taxon>
        <taxon>Actinomycetota</taxon>
        <taxon>Actinomycetes</taxon>
        <taxon>Propionibacteriales</taxon>
        <taxon>Nocardioidaceae</taxon>
        <taxon>Nocardioides</taxon>
    </lineage>
</organism>
<evidence type="ECO:0000313" key="9">
    <source>
        <dbReference type="EMBL" id="RYB90622.1"/>
    </source>
</evidence>
<gene>
    <name evidence="9" type="ORF">EUA06_09975</name>
</gene>
<dbReference type="GO" id="GO:0005886">
    <property type="term" value="C:plasma membrane"/>
    <property type="evidence" value="ECO:0007669"/>
    <property type="project" value="UniProtKB-SubCell"/>
</dbReference>
<dbReference type="PANTHER" id="PTHR34702">
    <property type="entry name" value="NA(+)/H(+) ANTIPORTER SUBUNIT F1"/>
    <property type="match status" value="1"/>
</dbReference>
<keyword evidence="6 8" id="KW-1133">Transmembrane helix</keyword>
<dbReference type="OrthoDB" id="3733837at2"/>
<evidence type="ECO:0000313" key="10">
    <source>
        <dbReference type="Proteomes" id="UP000291838"/>
    </source>
</evidence>
<comment type="subcellular location">
    <subcellularLocation>
        <location evidence="1">Cell membrane</location>
        <topology evidence="1">Multi-pass membrane protein</topology>
    </subcellularLocation>
</comment>
<comment type="caution">
    <text evidence="9">The sequence shown here is derived from an EMBL/GenBank/DDBJ whole genome shotgun (WGS) entry which is preliminary data.</text>
</comment>
<evidence type="ECO:0000256" key="6">
    <source>
        <dbReference type="ARBA" id="ARBA00022989"/>
    </source>
</evidence>
<accession>A0A4V1RK07</accession>
<feature type="transmembrane region" description="Helical" evidence="8">
    <location>
        <begin position="60"/>
        <end position="82"/>
    </location>
</feature>
<keyword evidence="5 8" id="KW-0812">Transmembrane</keyword>
<comment type="similarity">
    <text evidence="2">Belongs to the CPA3 antiporters (TC 2.A.63) subunit F family.</text>
</comment>
<evidence type="ECO:0000256" key="2">
    <source>
        <dbReference type="ARBA" id="ARBA00009212"/>
    </source>
</evidence>
<keyword evidence="10" id="KW-1185">Reference proteome</keyword>
<evidence type="ECO:0000256" key="5">
    <source>
        <dbReference type="ARBA" id="ARBA00022692"/>
    </source>
</evidence>
<dbReference type="Pfam" id="PF04066">
    <property type="entry name" value="MrpF_PhaF"/>
    <property type="match status" value="1"/>
</dbReference>
<dbReference type="GO" id="GO:0015385">
    <property type="term" value="F:sodium:proton antiporter activity"/>
    <property type="evidence" value="ECO:0007669"/>
    <property type="project" value="TreeGrafter"/>
</dbReference>
<dbReference type="AlphaFoldDB" id="A0A4V1RK07"/>
<dbReference type="InterPro" id="IPR007208">
    <property type="entry name" value="MrpF/PhaF-like"/>
</dbReference>
<sequence>MTVVLLVCAVILTVAAVCTVARMTKGPTLLDRAVALDMLVAIAICALALEAALNRHIHTLPVLLVLTLLGFVGSVGVARFTHGSDDIDAERP</sequence>
<keyword evidence="7 8" id="KW-0472">Membrane</keyword>
<dbReference type="PANTHER" id="PTHR34702:SF1">
    <property type="entry name" value="NA(+)_H(+) ANTIPORTER SUBUNIT F"/>
    <property type="match status" value="1"/>
</dbReference>
<evidence type="ECO:0000256" key="3">
    <source>
        <dbReference type="ARBA" id="ARBA00022448"/>
    </source>
</evidence>
<evidence type="ECO:0000256" key="8">
    <source>
        <dbReference type="SAM" id="Phobius"/>
    </source>
</evidence>
<evidence type="ECO:0000256" key="4">
    <source>
        <dbReference type="ARBA" id="ARBA00022475"/>
    </source>
</evidence>
<dbReference type="EMBL" id="SDWS01000004">
    <property type="protein sequence ID" value="RYB90622.1"/>
    <property type="molecule type" value="Genomic_DNA"/>
</dbReference>
<evidence type="ECO:0000256" key="1">
    <source>
        <dbReference type="ARBA" id="ARBA00004651"/>
    </source>
</evidence>
<reference evidence="9 10" key="1">
    <citation type="submission" date="2019-01" db="EMBL/GenBank/DDBJ databases">
        <title>Novel species of Nocardioides.</title>
        <authorList>
            <person name="Liu Q."/>
            <person name="Xin Y.-H."/>
        </authorList>
    </citation>
    <scope>NUCLEOTIDE SEQUENCE [LARGE SCALE GENOMIC DNA]</scope>
    <source>
        <strain evidence="9 10">HLT3-15</strain>
    </source>
</reference>
<feature type="transmembrane region" description="Helical" evidence="8">
    <location>
        <begin position="33"/>
        <end position="53"/>
    </location>
</feature>
<proteinExistence type="inferred from homology"/>
<keyword evidence="3" id="KW-0813">Transport</keyword>
<name>A0A4V1RK07_9ACTN</name>
<dbReference type="RefSeq" id="WP_129475149.1">
    <property type="nucleotide sequence ID" value="NZ_SDWS01000004.1"/>
</dbReference>
<dbReference type="Proteomes" id="UP000291838">
    <property type="component" value="Unassembled WGS sequence"/>
</dbReference>
<keyword evidence="4" id="KW-1003">Cell membrane</keyword>